<protein>
    <recommendedName>
        <fullName evidence="2">Ribosomal silencing factor RsfS</fullName>
    </recommendedName>
</protein>
<dbReference type="PANTHER" id="PTHR21043">
    <property type="entry name" value="IOJAP SUPERFAMILY ORTHOLOG"/>
    <property type="match status" value="1"/>
</dbReference>
<keyword evidence="2" id="KW-0678">Repressor</keyword>
<dbReference type="Gene3D" id="3.30.460.10">
    <property type="entry name" value="Beta Polymerase, domain 2"/>
    <property type="match status" value="1"/>
</dbReference>
<evidence type="ECO:0000313" key="5">
    <source>
        <dbReference type="Proteomes" id="UP000581135"/>
    </source>
</evidence>
<dbReference type="Proteomes" id="UP000581135">
    <property type="component" value="Unassembled WGS sequence"/>
</dbReference>
<dbReference type="PANTHER" id="PTHR21043:SF0">
    <property type="entry name" value="MITOCHONDRIAL ASSEMBLY OF RIBOSOMAL LARGE SUBUNIT PROTEIN 1"/>
    <property type="match status" value="1"/>
</dbReference>
<dbReference type="GO" id="GO:0043023">
    <property type="term" value="F:ribosomal large subunit binding"/>
    <property type="evidence" value="ECO:0007669"/>
    <property type="project" value="TreeGrafter"/>
</dbReference>
<sequence>MQKSANDGGAVIGAKSETNGGQAQVAALPSSEEILQLVEGSLDDDKAEDLIVIDLSGKTSIADYMVIASGRSTVQVGAMAEHLREKLKKRKLSVAVEGAGRSDWVLIDAGDIIVHLFRPEVRAFYNLEKMWGSDVLETAGQA</sequence>
<dbReference type="GO" id="GO:0017148">
    <property type="term" value="P:negative regulation of translation"/>
    <property type="evidence" value="ECO:0007669"/>
    <property type="project" value="UniProtKB-UniRule"/>
</dbReference>
<keyword evidence="2" id="KW-0810">Translation regulation</keyword>
<dbReference type="SUPFAM" id="SSF81301">
    <property type="entry name" value="Nucleotidyltransferase"/>
    <property type="match status" value="1"/>
</dbReference>
<evidence type="ECO:0000256" key="3">
    <source>
        <dbReference type="SAM" id="MobiDB-lite"/>
    </source>
</evidence>
<comment type="subcellular location">
    <subcellularLocation>
        <location evidence="2">Cytoplasm</location>
    </subcellularLocation>
</comment>
<dbReference type="GO" id="GO:0090071">
    <property type="term" value="P:negative regulation of ribosome biogenesis"/>
    <property type="evidence" value="ECO:0007669"/>
    <property type="project" value="UniProtKB-UniRule"/>
</dbReference>
<gene>
    <name evidence="2" type="primary">rsfS</name>
    <name evidence="4" type="ORF">FHR98_002826</name>
</gene>
<dbReference type="AlphaFoldDB" id="A0A839SW48"/>
<comment type="function">
    <text evidence="2">Functions as a ribosomal silencing factor. Interacts with ribosomal protein uL14 (rplN), blocking formation of intersubunit bridge B8. Prevents association of the 30S and 50S ribosomal subunits and the formation of functional ribosomes, thus repressing translation.</text>
</comment>
<accession>A0A839SW48</accession>
<feature type="region of interest" description="Disordered" evidence="3">
    <location>
        <begin position="1"/>
        <end position="23"/>
    </location>
</feature>
<dbReference type="RefSeq" id="WP_322091264.1">
    <property type="nucleotide sequence ID" value="NZ_JACHXA010000009.1"/>
</dbReference>
<organism evidence="4 5">
    <name type="scientific">Limibacillus halophilus</name>
    <dbReference type="NCBI Taxonomy" id="1579333"/>
    <lineage>
        <taxon>Bacteria</taxon>
        <taxon>Pseudomonadati</taxon>
        <taxon>Pseudomonadota</taxon>
        <taxon>Alphaproteobacteria</taxon>
        <taxon>Rhodospirillales</taxon>
        <taxon>Rhodovibrionaceae</taxon>
        <taxon>Limibacillus</taxon>
    </lineage>
</organism>
<comment type="subunit">
    <text evidence="2">Interacts with ribosomal protein uL14 (rplN).</text>
</comment>
<dbReference type="HAMAP" id="MF_01477">
    <property type="entry name" value="Iojap_RsfS"/>
    <property type="match status" value="1"/>
</dbReference>
<reference evidence="4 5" key="1">
    <citation type="submission" date="2020-08" db="EMBL/GenBank/DDBJ databases">
        <title>Genomic Encyclopedia of Type Strains, Phase III (KMG-III): the genomes of soil and plant-associated and newly described type strains.</title>
        <authorList>
            <person name="Whitman W."/>
        </authorList>
    </citation>
    <scope>NUCLEOTIDE SEQUENCE [LARGE SCALE GENOMIC DNA]</scope>
    <source>
        <strain evidence="4 5">CECT 8803</strain>
    </source>
</reference>
<dbReference type="EMBL" id="JACHXA010000009">
    <property type="protein sequence ID" value="MBB3066518.1"/>
    <property type="molecule type" value="Genomic_DNA"/>
</dbReference>
<dbReference type="NCBIfam" id="TIGR00090">
    <property type="entry name" value="rsfS_iojap_ybeB"/>
    <property type="match status" value="1"/>
</dbReference>
<comment type="caution">
    <text evidence="4">The sequence shown here is derived from an EMBL/GenBank/DDBJ whole genome shotgun (WGS) entry which is preliminary data.</text>
</comment>
<dbReference type="InterPro" id="IPR004394">
    <property type="entry name" value="Iojap/RsfS/C7orf30"/>
</dbReference>
<name>A0A839SW48_9PROT</name>
<dbReference type="Pfam" id="PF02410">
    <property type="entry name" value="RsfS"/>
    <property type="match status" value="1"/>
</dbReference>
<evidence type="ECO:0000313" key="4">
    <source>
        <dbReference type="EMBL" id="MBB3066518.1"/>
    </source>
</evidence>
<evidence type="ECO:0000256" key="2">
    <source>
        <dbReference type="HAMAP-Rule" id="MF_01477"/>
    </source>
</evidence>
<dbReference type="GO" id="GO:0042256">
    <property type="term" value="P:cytosolic ribosome assembly"/>
    <property type="evidence" value="ECO:0007669"/>
    <property type="project" value="UniProtKB-UniRule"/>
</dbReference>
<comment type="similarity">
    <text evidence="1 2">Belongs to the Iojap/RsfS family.</text>
</comment>
<evidence type="ECO:0000256" key="1">
    <source>
        <dbReference type="ARBA" id="ARBA00010574"/>
    </source>
</evidence>
<proteinExistence type="inferred from homology"/>
<dbReference type="GO" id="GO:0005737">
    <property type="term" value="C:cytoplasm"/>
    <property type="evidence" value="ECO:0007669"/>
    <property type="project" value="UniProtKB-SubCell"/>
</dbReference>
<dbReference type="InterPro" id="IPR043519">
    <property type="entry name" value="NT_sf"/>
</dbReference>
<keyword evidence="5" id="KW-1185">Reference proteome</keyword>
<keyword evidence="2" id="KW-0963">Cytoplasm</keyword>